<evidence type="ECO:0000256" key="3">
    <source>
        <dbReference type="SAM" id="Phobius"/>
    </source>
</evidence>
<keyword evidence="1" id="KW-0802">TPR repeat</keyword>
<evidence type="ECO:0000313" key="5">
    <source>
        <dbReference type="Proteomes" id="UP000682951"/>
    </source>
</evidence>
<accession>A0ABS5HHB9</accession>
<dbReference type="SUPFAM" id="SSF48452">
    <property type="entry name" value="TPR-like"/>
    <property type="match status" value="2"/>
</dbReference>
<dbReference type="Proteomes" id="UP000682951">
    <property type="component" value="Unassembled WGS sequence"/>
</dbReference>
<protein>
    <submittedName>
        <fullName evidence="4">GTP pyrophosphokinase</fullName>
    </submittedName>
</protein>
<feature type="region of interest" description="Disordered" evidence="2">
    <location>
        <begin position="1"/>
        <end position="20"/>
    </location>
</feature>
<feature type="transmembrane region" description="Helical" evidence="3">
    <location>
        <begin position="57"/>
        <end position="77"/>
    </location>
</feature>
<dbReference type="Pfam" id="PF13432">
    <property type="entry name" value="TPR_16"/>
    <property type="match status" value="1"/>
</dbReference>
<evidence type="ECO:0000256" key="1">
    <source>
        <dbReference type="PROSITE-ProRule" id="PRU00339"/>
    </source>
</evidence>
<dbReference type="InterPro" id="IPR011990">
    <property type="entry name" value="TPR-like_helical_dom_sf"/>
</dbReference>
<dbReference type="EMBL" id="JAGSSW010000002">
    <property type="protein sequence ID" value="MBR8463456.1"/>
    <property type="molecule type" value="Genomic_DNA"/>
</dbReference>
<evidence type="ECO:0000313" key="4">
    <source>
        <dbReference type="EMBL" id="MBR8463456.1"/>
    </source>
</evidence>
<dbReference type="PROSITE" id="PS50005">
    <property type="entry name" value="TPR"/>
    <property type="match status" value="1"/>
</dbReference>
<keyword evidence="3" id="KW-0472">Membrane</keyword>
<dbReference type="Gene3D" id="1.25.40.10">
    <property type="entry name" value="Tetratricopeptide repeat domain"/>
    <property type="match status" value="3"/>
</dbReference>
<keyword evidence="5" id="KW-1185">Reference proteome</keyword>
<reference evidence="4 5" key="1">
    <citation type="submission" date="2021-04" db="EMBL/GenBank/DDBJ databases">
        <title>Molecular and phenotypic characterization and identification of bacterial isolates recovered from the Anatolian ground squirrels (Spermophilus xanthoprymnus) and which have the potential to form a new species in the Campylobacter genus.</title>
        <authorList>
            <person name="Aydin F."/>
            <person name="Abay S."/>
            <person name="Kayman T."/>
            <person name="Karakaya E."/>
            <person name="Mustak H.K."/>
            <person name="Mustak I.B."/>
            <person name="Bilgin N."/>
            <person name="Duzler A."/>
            <person name="Sahin O."/>
            <person name="Guran O."/>
            <person name="Saticioglu I.B."/>
        </authorList>
    </citation>
    <scope>NUCLEOTIDE SEQUENCE [LARGE SCALE GENOMIC DNA]</scope>
    <source>
        <strain evidence="5">faydin-G24</strain>
    </source>
</reference>
<evidence type="ECO:0000256" key="2">
    <source>
        <dbReference type="SAM" id="MobiDB-lite"/>
    </source>
</evidence>
<name>A0ABS5HHB9_9BACT</name>
<dbReference type="SMART" id="SM00028">
    <property type="entry name" value="TPR"/>
    <property type="match status" value="3"/>
</dbReference>
<organism evidence="4 5">
    <name type="scientific">Campylobacter anatolicus</name>
    <dbReference type="NCBI Taxonomy" id="2829105"/>
    <lineage>
        <taxon>Bacteria</taxon>
        <taxon>Pseudomonadati</taxon>
        <taxon>Campylobacterota</taxon>
        <taxon>Epsilonproteobacteria</taxon>
        <taxon>Campylobacterales</taxon>
        <taxon>Campylobacteraceae</taxon>
        <taxon>Campylobacter</taxon>
    </lineage>
</organism>
<comment type="caution">
    <text evidence="4">The sequence shown here is derived from an EMBL/GenBank/DDBJ whole genome shotgun (WGS) entry which is preliminary data.</text>
</comment>
<dbReference type="RefSeq" id="WP_212141616.1">
    <property type="nucleotide sequence ID" value="NZ_JAGSSW010000002.1"/>
</dbReference>
<dbReference type="InterPro" id="IPR019734">
    <property type="entry name" value="TPR_rpt"/>
</dbReference>
<keyword evidence="3" id="KW-0812">Transmembrane</keyword>
<sequence>MADEEVLILKPPSEESGEDIENAEELISIESIQENEEDIEQEIIPEPIEVKKSNKKLIFIIGTATVIILLIILIILLKDDKKDTIDTEELAQKIEQNYQTQSFGASKIDDMINKANQLYERGNKFEALKIYENIATYNQSLSNYNLGVSQMKQDKCEEAIISFTKAISDQDNTAVSAINAAVCSLELNNTKNFSYYINLANSFLQNELNSPLYSYYHAVINYYKGNYYEALHSLSHPNMQNYKDKYDYLSAKILAVLGNNDAAIAKLENQKEFNADITLAQLYANIAKYDKARDYLARANKNTTNPDLIKMIAALIDLKTGYYKDAASFINDVYKQDPLKPSQIYKIKTVLNPELFDVNLAQIHFKDDMFFNKTRRYETLFYFSPYKVFDVKQSMEYIRKGGVNVFLDDTNSANEYLAKSSAISKVNIELSTAIAKALNYELKEANRDFAALAKAHPQHSILQYNLALSYAQLGNFSLASKHFIASYHLDPNNHLAGIFGAISADITQTLDQKLIEEISTNLENDKSLDQINIYNALLNLINENQSALMRWLEEPKEENILNIAFDTIIAKMLSQNVIMNKKTNKLMQILPNDIIVNILNFIAQNETTNIKEYAKQVQIYFKNRDLDVDAFYHGASIIRKQYIKLLQISGLINRERDKLRQALKNAPANQNIIQTLAYIEIFTNDFKSSFARYNRLIDEFKSDDANTLFLASVAATGANQVQNAIALLELTRLTDPSAIENRIALGYMYQQINNIEAAMIQYNKIGNIDHKNEFYDFMIDNEAKIKF</sequence>
<gene>
    <name evidence="4" type="ORF">KDD93_02580</name>
</gene>
<proteinExistence type="predicted"/>
<feature type="repeat" description="TPR" evidence="1">
    <location>
        <begin position="460"/>
        <end position="493"/>
    </location>
</feature>
<keyword evidence="3" id="KW-1133">Transmembrane helix</keyword>